<accession>A0A7Z2ZL54</accession>
<proteinExistence type="predicted"/>
<dbReference type="RefSeq" id="WP_169279815.1">
    <property type="nucleotide sequence ID" value="NZ_CP051680.1"/>
</dbReference>
<protein>
    <submittedName>
        <fullName evidence="1">Uncharacterized protein</fullName>
    </submittedName>
</protein>
<reference evidence="1 2" key="1">
    <citation type="submission" date="2020-04" db="EMBL/GenBank/DDBJ databases">
        <title>Genome sequencing of novel species.</title>
        <authorList>
            <person name="Heo J."/>
            <person name="Kim S.-J."/>
            <person name="Kim J.-S."/>
            <person name="Hong S.-B."/>
            <person name="Kwon S.-W."/>
        </authorList>
    </citation>
    <scope>NUCLEOTIDE SEQUENCE [LARGE SCALE GENOMIC DNA]</scope>
    <source>
        <strain evidence="1 2">MFER-1</strain>
    </source>
</reference>
<dbReference type="EMBL" id="CP051680">
    <property type="protein sequence ID" value="QJD83525.1"/>
    <property type="molecule type" value="Genomic_DNA"/>
</dbReference>
<organism evidence="1 2">
    <name type="scientific">Cohnella herbarum</name>
    <dbReference type="NCBI Taxonomy" id="2728023"/>
    <lineage>
        <taxon>Bacteria</taxon>
        <taxon>Bacillati</taxon>
        <taxon>Bacillota</taxon>
        <taxon>Bacilli</taxon>
        <taxon>Bacillales</taxon>
        <taxon>Paenibacillaceae</taxon>
        <taxon>Cohnella</taxon>
    </lineage>
</organism>
<name>A0A7Z2ZL54_9BACL</name>
<sequence length="67" mass="7906">MGYTMLSGDRPRRCHLLWLAVRRERANALLETRRHAYDSEQETVDASDRTPFEVPVLLMDEVSKPRY</sequence>
<evidence type="ECO:0000313" key="2">
    <source>
        <dbReference type="Proteomes" id="UP000502248"/>
    </source>
</evidence>
<evidence type="ECO:0000313" key="1">
    <source>
        <dbReference type="EMBL" id="QJD83525.1"/>
    </source>
</evidence>
<dbReference type="KEGG" id="cheb:HH215_10240"/>
<dbReference type="Proteomes" id="UP000502248">
    <property type="component" value="Chromosome"/>
</dbReference>
<dbReference type="AlphaFoldDB" id="A0A7Z2ZL54"/>
<keyword evidence="2" id="KW-1185">Reference proteome</keyword>
<gene>
    <name evidence="1" type="ORF">HH215_10240</name>
</gene>